<protein>
    <submittedName>
        <fullName evidence="1">Uncharacterized protein</fullName>
    </submittedName>
</protein>
<dbReference type="RefSeq" id="WP_254010939.1">
    <property type="nucleotide sequence ID" value="NZ_JAMZMM010000041.1"/>
</dbReference>
<dbReference type="EMBL" id="JAMZMM010000041">
    <property type="protein sequence ID" value="MCP2728136.1"/>
    <property type="molecule type" value="Genomic_DNA"/>
</dbReference>
<gene>
    <name evidence="1" type="ORF">NJ959_06565</name>
</gene>
<comment type="caution">
    <text evidence="1">The sequence shown here is derived from an EMBL/GenBank/DDBJ whole genome shotgun (WGS) entry which is preliminary data.</text>
</comment>
<reference evidence="1" key="1">
    <citation type="submission" date="2022-06" db="EMBL/GenBank/DDBJ databases">
        <title>New cyanobacteria of genus Symplocastrum in benthos of Lake Baikal.</title>
        <authorList>
            <person name="Sorokovikova E."/>
            <person name="Tikhonova I."/>
            <person name="Krasnopeev A."/>
            <person name="Evseev P."/>
            <person name="Gladkikh A."/>
            <person name="Belykh O."/>
        </authorList>
    </citation>
    <scope>NUCLEOTIDE SEQUENCE</scope>
    <source>
        <strain evidence="1">BBK-W-15</strain>
    </source>
</reference>
<sequence length="173" mass="19608">METANPVFPPQISADLIALDKNGRVILVADIRGSRVIKRTLSRFTSYLKATQTTVPFAMLVDPDTIQIIKWDGVNWSDVICSLKTIDVVKHYIRDFDEYIRDYENKWITGGYLSALLQSWLDDFAFHWKLITPPATKELAGIGLLQPLVDGSTKTDVEIAGDIILRNEFSDKY</sequence>
<evidence type="ECO:0000313" key="2">
    <source>
        <dbReference type="Proteomes" id="UP001204953"/>
    </source>
</evidence>
<proteinExistence type="predicted"/>
<dbReference type="Proteomes" id="UP001204953">
    <property type="component" value="Unassembled WGS sequence"/>
</dbReference>
<accession>A0AAE3GQM4</accession>
<organism evidence="1 2">
    <name type="scientific">Limnofasciculus baicalensis BBK-W-15</name>
    <dbReference type="NCBI Taxonomy" id="2699891"/>
    <lineage>
        <taxon>Bacteria</taxon>
        <taxon>Bacillati</taxon>
        <taxon>Cyanobacteriota</taxon>
        <taxon>Cyanophyceae</taxon>
        <taxon>Coleofasciculales</taxon>
        <taxon>Coleofasciculaceae</taxon>
        <taxon>Limnofasciculus</taxon>
        <taxon>Limnofasciculus baicalensis</taxon>
    </lineage>
</organism>
<keyword evidence="2" id="KW-1185">Reference proteome</keyword>
<dbReference type="AlphaFoldDB" id="A0AAE3GQM4"/>
<name>A0AAE3GQM4_9CYAN</name>
<evidence type="ECO:0000313" key="1">
    <source>
        <dbReference type="EMBL" id="MCP2728136.1"/>
    </source>
</evidence>